<protein>
    <submittedName>
        <fullName evidence="4">DUF1254 domain-containing protein</fullName>
    </submittedName>
</protein>
<gene>
    <name evidence="4" type="ORF">E4O86_22565</name>
</gene>
<dbReference type="RefSeq" id="WP_161142801.1">
    <property type="nucleotide sequence ID" value="NZ_SPKJ01000184.1"/>
</dbReference>
<sequence length="207" mass="21962">MIADGIPDMPRRRRTDGGQIAVALLAILLTAGVIHIVTILLVPRFATENGWSRLAAVAAPDGFALIGEGEHAVPGLDPLFVHGACRLDLSAAPAAISLSSSGGFWSMALYDPRGLIVFSLNDRTALEGQLDMLVVTPVQNAALKENPPPDIDRRIVVETNAERLIALLRIYAPADSGRDEATRILEHAECGPWAPPPAPEDQADGPT</sequence>
<evidence type="ECO:0000313" key="5">
    <source>
        <dbReference type="Proteomes" id="UP000773614"/>
    </source>
</evidence>
<dbReference type="PIRSF" id="PIRSF010244">
    <property type="entry name" value="UCP010244_imp"/>
    <property type="match status" value="1"/>
</dbReference>
<evidence type="ECO:0000256" key="2">
    <source>
        <dbReference type="SAM" id="Phobius"/>
    </source>
</evidence>
<keyword evidence="2" id="KW-1133">Transmembrane helix</keyword>
<dbReference type="EMBL" id="SPKJ01000184">
    <property type="protein sequence ID" value="MYZ50486.1"/>
    <property type="molecule type" value="Genomic_DNA"/>
</dbReference>
<feature type="region of interest" description="Disordered" evidence="1">
    <location>
        <begin position="188"/>
        <end position="207"/>
    </location>
</feature>
<feature type="transmembrane region" description="Helical" evidence="2">
    <location>
        <begin position="20"/>
        <end position="42"/>
    </location>
</feature>
<feature type="domain" description="DUF1254" evidence="3">
    <location>
        <begin position="83"/>
        <end position="184"/>
    </location>
</feature>
<accession>A0A964T8G8</accession>
<keyword evidence="2" id="KW-0812">Transmembrane</keyword>
<dbReference type="Pfam" id="PF06863">
    <property type="entry name" value="DUF1254"/>
    <property type="match status" value="1"/>
</dbReference>
<dbReference type="InterPro" id="IPR010679">
    <property type="entry name" value="DUF1254"/>
</dbReference>
<dbReference type="OrthoDB" id="1346484at2"/>
<evidence type="ECO:0000256" key="1">
    <source>
        <dbReference type="SAM" id="MobiDB-lite"/>
    </source>
</evidence>
<comment type="caution">
    <text evidence="4">The sequence shown here is derived from an EMBL/GenBank/DDBJ whole genome shotgun (WGS) entry which is preliminary data.</text>
</comment>
<reference evidence="4" key="1">
    <citation type="submission" date="2019-03" db="EMBL/GenBank/DDBJ databases">
        <title>Afifella sp. nov., isolated from activated sludge.</title>
        <authorList>
            <person name="Li Q."/>
            <person name="Liu Y."/>
        </authorList>
    </citation>
    <scope>NUCLEOTIDE SEQUENCE</scope>
    <source>
        <strain evidence="4">L72</strain>
    </source>
</reference>
<organism evidence="4 5">
    <name type="scientific">Propylenella binzhouense</name>
    <dbReference type="NCBI Taxonomy" id="2555902"/>
    <lineage>
        <taxon>Bacteria</taxon>
        <taxon>Pseudomonadati</taxon>
        <taxon>Pseudomonadota</taxon>
        <taxon>Alphaproteobacteria</taxon>
        <taxon>Hyphomicrobiales</taxon>
        <taxon>Propylenellaceae</taxon>
        <taxon>Propylenella</taxon>
    </lineage>
</organism>
<dbReference type="AlphaFoldDB" id="A0A964T8G8"/>
<dbReference type="Proteomes" id="UP000773614">
    <property type="component" value="Unassembled WGS sequence"/>
</dbReference>
<evidence type="ECO:0000259" key="3">
    <source>
        <dbReference type="Pfam" id="PF06863"/>
    </source>
</evidence>
<keyword evidence="5" id="KW-1185">Reference proteome</keyword>
<proteinExistence type="predicted"/>
<keyword evidence="2" id="KW-0472">Membrane</keyword>
<dbReference type="InterPro" id="IPR014456">
    <property type="entry name" value="UCP010244_IM"/>
</dbReference>
<name>A0A964T8G8_9HYPH</name>
<evidence type="ECO:0000313" key="4">
    <source>
        <dbReference type="EMBL" id="MYZ50486.1"/>
    </source>
</evidence>